<accession>A0A378NQ06</accession>
<evidence type="ECO:0000313" key="1">
    <source>
        <dbReference type="EMBL" id="STY70431.1"/>
    </source>
</evidence>
<dbReference type="EMBL" id="UGPP01000001">
    <property type="protein sequence ID" value="STY70431.1"/>
    <property type="molecule type" value="Genomic_DNA"/>
</dbReference>
<dbReference type="Proteomes" id="UP000255234">
    <property type="component" value="Unassembled WGS sequence"/>
</dbReference>
<reference evidence="1 2" key="1">
    <citation type="submission" date="2018-06" db="EMBL/GenBank/DDBJ databases">
        <authorList>
            <consortium name="Pathogen Informatics"/>
            <person name="Doyle S."/>
        </authorList>
    </citation>
    <scope>NUCLEOTIDE SEQUENCE [LARGE SCALE GENOMIC DNA]</scope>
    <source>
        <strain evidence="1 2">NCTC10571</strain>
    </source>
</reference>
<sequence>MSNYLICMGFDNLNGDIHYDEKLGLVNINLDTEDTHSSLNFSLNLSQAKVFNEFLANVIASANIQNINESNLFGDLKIDVEE</sequence>
<proteinExistence type="predicted"/>
<dbReference type="RefSeq" id="WP_018999602.1">
    <property type="nucleotide sequence ID" value="NZ_UGPP01000001.1"/>
</dbReference>
<name>A0A378NQ06_9FIRM</name>
<gene>
    <name evidence="1" type="ORF">NCTC10571_00568</name>
</gene>
<organism evidence="1 2">
    <name type="scientific">Megamonas hypermegale</name>
    <dbReference type="NCBI Taxonomy" id="158847"/>
    <lineage>
        <taxon>Bacteria</taxon>
        <taxon>Bacillati</taxon>
        <taxon>Bacillota</taxon>
        <taxon>Negativicutes</taxon>
        <taxon>Selenomonadales</taxon>
        <taxon>Selenomonadaceae</taxon>
        <taxon>Megamonas</taxon>
    </lineage>
</organism>
<dbReference type="AlphaFoldDB" id="A0A378NQ06"/>
<protein>
    <submittedName>
        <fullName evidence="1">Uncharacterized protein</fullName>
    </submittedName>
</protein>
<evidence type="ECO:0000313" key="2">
    <source>
        <dbReference type="Proteomes" id="UP000255234"/>
    </source>
</evidence>